<dbReference type="PANTHER" id="PTHR30024:SF47">
    <property type="entry name" value="TAURINE-BINDING PERIPLASMIC PROTEIN"/>
    <property type="match status" value="1"/>
</dbReference>
<dbReference type="Gene3D" id="3.40.190.10">
    <property type="entry name" value="Periplasmic binding protein-like II"/>
    <property type="match status" value="2"/>
</dbReference>
<evidence type="ECO:0000256" key="4">
    <source>
        <dbReference type="SAM" id="SignalP"/>
    </source>
</evidence>
<comment type="caution">
    <text evidence="6">The sequence shown here is derived from an EMBL/GenBank/DDBJ whole genome shotgun (WGS) entry which is preliminary data.</text>
</comment>
<organism evidence="6 7">
    <name type="scientific">Xanthobacter tagetidis</name>
    <dbReference type="NCBI Taxonomy" id="60216"/>
    <lineage>
        <taxon>Bacteria</taxon>
        <taxon>Pseudomonadati</taxon>
        <taxon>Pseudomonadota</taxon>
        <taxon>Alphaproteobacteria</taxon>
        <taxon>Hyphomicrobiales</taxon>
        <taxon>Xanthobacteraceae</taxon>
        <taxon>Xanthobacter</taxon>
    </lineage>
</organism>
<dbReference type="EMBL" id="RCTF01000001">
    <property type="protein sequence ID" value="RLP81585.1"/>
    <property type="molecule type" value="Genomic_DNA"/>
</dbReference>
<dbReference type="InterPro" id="IPR015168">
    <property type="entry name" value="SsuA/THI5"/>
</dbReference>
<dbReference type="PANTHER" id="PTHR30024">
    <property type="entry name" value="ALIPHATIC SULFONATES-BINDING PROTEIN-RELATED"/>
    <property type="match status" value="1"/>
</dbReference>
<evidence type="ECO:0000313" key="7">
    <source>
        <dbReference type="Proteomes" id="UP000269692"/>
    </source>
</evidence>
<proteinExistence type="inferred from homology"/>
<dbReference type="AlphaFoldDB" id="A0A3L7ANM7"/>
<sequence length="342" mass="36564">MAIQLNRRALLAGAAGLAASAGLGGGAFAQGAKVKIATLPSIILFPTWVARDLGIFKDFGVDVEFVIARGGSEITQLLLTGAADVANAGVEHMLKLRETGLDVKVIAVQEQRYITELIVNIKHKDKVKSVKDLKGMTIGVSGMGSGSHVSSRYVLRSAGLDPDTDVSFVAVGSPATQVKAFTEGQIDVLMAFDPAQSILKYEKKIAYPVWSGPAGDPPAIFQDFAMECLAAKSAWIDKNLETAKNINRANTKAIDVILQGDPRVLDVYQAMFPGVAKDVLRRSLNEHLASFSPVMGAQSLANVVEYGKFAGVTTKNFTMAEVVPPGFEDLWRTWKAPPAKGY</sequence>
<evidence type="ECO:0000256" key="3">
    <source>
        <dbReference type="ARBA" id="ARBA00022729"/>
    </source>
</evidence>
<evidence type="ECO:0000259" key="5">
    <source>
        <dbReference type="Pfam" id="PF09084"/>
    </source>
</evidence>
<feature type="chain" id="PRO_5018066016" evidence="4">
    <location>
        <begin position="30"/>
        <end position="342"/>
    </location>
</feature>
<keyword evidence="3 4" id="KW-0732">Signal</keyword>
<dbReference type="GO" id="GO:0042597">
    <property type="term" value="C:periplasmic space"/>
    <property type="evidence" value="ECO:0007669"/>
    <property type="project" value="UniProtKB-SubCell"/>
</dbReference>
<evidence type="ECO:0000256" key="2">
    <source>
        <dbReference type="ARBA" id="ARBA00010742"/>
    </source>
</evidence>
<name>A0A3L7ANM7_9HYPH</name>
<dbReference type="OrthoDB" id="5348911at2"/>
<dbReference type="RefSeq" id="WP_121621400.1">
    <property type="nucleotide sequence ID" value="NZ_JACIIW010000004.1"/>
</dbReference>
<feature type="signal peptide" evidence="4">
    <location>
        <begin position="1"/>
        <end position="29"/>
    </location>
</feature>
<evidence type="ECO:0000313" key="6">
    <source>
        <dbReference type="EMBL" id="RLP81585.1"/>
    </source>
</evidence>
<keyword evidence="7" id="KW-1185">Reference proteome</keyword>
<gene>
    <name evidence="6" type="ORF">D9R14_00850</name>
</gene>
<dbReference type="InterPro" id="IPR006311">
    <property type="entry name" value="TAT_signal"/>
</dbReference>
<reference evidence="6 7" key="1">
    <citation type="submission" date="2018-10" db="EMBL/GenBank/DDBJ databases">
        <title>Xanthobacter tagetidis genome sequencing and assembly.</title>
        <authorList>
            <person name="Maclea K.S."/>
            <person name="Goen A.E."/>
            <person name="Fatima S.A."/>
        </authorList>
    </citation>
    <scope>NUCLEOTIDE SEQUENCE [LARGE SCALE GENOMIC DNA]</scope>
    <source>
        <strain evidence="6 7">ATCC 700314</strain>
    </source>
</reference>
<comment type="subcellular location">
    <subcellularLocation>
        <location evidence="1">Periplasm</location>
    </subcellularLocation>
</comment>
<comment type="similarity">
    <text evidence="2">Belongs to the bacterial solute-binding protein SsuA/TauA family.</text>
</comment>
<feature type="domain" description="SsuA/THI5-like" evidence="5">
    <location>
        <begin position="46"/>
        <end position="259"/>
    </location>
</feature>
<evidence type="ECO:0000256" key="1">
    <source>
        <dbReference type="ARBA" id="ARBA00004418"/>
    </source>
</evidence>
<accession>A0A3L7ANM7</accession>
<dbReference type="SUPFAM" id="SSF53850">
    <property type="entry name" value="Periplasmic binding protein-like II"/>
    <property type="match status" value="1"/>
</dbReference>
<protein>
    <submittedName>
        <fullName evidence="6">ABC transporter substrate-binding protein</fullName>
    </submittedName>
</protein>
<dbReference type="Pfam" id="PF09084">
    <property type="entry name" value="NMT1"/>
    <property type="match status" value="1"/>
</dbReference>
<dbReference type="PROSITE" id="PS51318">
    <property type="entry name" value="TAT"/>
    <property type="match status" value="1"/>
</dbReference>
<dbReference type="Proteomes" id="UP000269692">
    <property type="component" value="Unassembled WGS sequence"/>
</dbReference>